<evidence type="ECO:0000313" key="3">
    <source>
        <dbReference type="Proteomes" id="UP000238308"/>
    </source>
</evidence>
<name>A0A2T0XQB2_9BURK</name>
<sequence>MLAIVKIREQSAAPTRGNIYRPLERMMFQVLSLIFASFFSSIVFGQLQFPVLPAPVPTFSAEDKDWSVEPSTTLKRGSARALTPKSIPGARVIKTT</sequence>
<dbReference type="EMBL" id="PVTV01000002">
    <property type="protein sequence ID" value="PRZ01097.1"/>
    <property type="molecule type" value="Genomic_DNA"/>
</dbReference>
<comment type="caution">
    <text evidence="2">The sequence shown here is derived from an EMBL/GenBank/DDBJ whole genome shotgun (WGS) entry which is preliminary data.</text>
</comment>
<keyword evidence="1" id="KW-1133">Transmembrane helix</keyword>
<feature type="transmembrane region" description="Helical" evidence="1">
    <location>
        <begin position="26"/>
        <end position="47"/>
    </location>
</feature>
<evidence type="ECO:0000313" key="2">
    <source>
        <dbReference type="EMBL" id="PRZ01097.1"/>
    </source>
</evidence>
<gene>
    <name evidence="2" type="ORF">BCM14_0117</name>
</gene>
<keyword evidence="1" id="KW-0812">Transmembrane</keyword>
<reference evidence="2 3" key="1">
    <citation type="submission" date="2018-03" db="EMBL/GenBank/DDBJ databases">
        <title>Genomic Encyclopedia of Type Strains, Phase III (KMG-III): the genomes of soil and plant-associated and newly described type strains.</title>
        <authorList>
            <person name="Whitman W."/>
        </authorList>
    </citation>
    <scope>NUCLEOTIDE SEQUENCE [LARGE SCALE GENOMIC DNA]</scope>
    <source>
        <strain evidence="2 3">MWH-P2sevCIIIb</strain>
    </source>
</reference>
<proteinExistence type="predicted"/>
<dbReference type="Proteomes" id="UP000238308">
    <property type="component" value="Unassembled WGS sequence"/>
</dbReference>
<keyword evidence="1" id="KW-0472">Membrane</keyword>
<dbReference type="AlphaFoldDB" id="A0A2T0XQB2"/>
<keyword evidence="3" id="KW-1185">Reference proteome</keyword>
<organism evidence="2 3">
    <name type="scientific">Jezberella montanilacus</name>
    <dbReference type="NCBI Taxonomy" id="323426"/>
    <lineage>
        <taxon>Bacteria</taxon>
        <taxon>Pseudomonadati</taxon>
        <taxon>Pseudomonadota</taxon>
        <taxon>Betaproteobacteria</taxon>
        <taxon>Burkholderiales</taxon>
        <taxon>Alcaligenaceae</taxon>
        <taxon>Jezberella</taxon>
    </lineage>
</organism>
<protein>
    <submittedName>
        <fullName evidence="2">Uncharacterized protein</fullName>
    </submittedName>
</protein>
<evidence type="ECO:0000256" key="1">
    <source>
        <dbReference type="SAM" id="Phobius"/>
    </source>
</evidence>
<accession>A0A2T0XQB2</accession>